<dbReference type="GO" id="GO:0005524">
    <property type="term" value="F:ATP binding"/>
    <property type="evidence" value="ECO:0007669"/>
    <property type="project" value="UniProtKB-KW"/>
</dbReference>
<keyword evidence="6" id="KW-0418">Kinase</keyword>
<feature type="compositionally biased region" description="Polar residues" evidence="11">
    <location>
        <begin position="239"/>
        <end position="260"/>
    </location>
</feature>
<dbReference type="Gene3D" id="1.10.510.10">
    <property type="entry name" value="Transferase(Phosphotransferase) domain 1"/>
    <property type="match status" value="1"/>
</dbReference>
<name>A0A9R1TMQ4_9HYME</name>
<dbReference type="OrthoDB" id="1405469at2759"/>
<dbReference type="InterPro" id="IPR050339">
    <property type="entry name" value="CC_SR_Kinase"/>
</dbReference>
<keyword evidence="10" id="KW-0175">Coiled coil</keyword>
<evidence type="ECO:0000256" key="9">
    <source>
        <dbReference type="ARBA" id="ARBA00042914"/>
    </source>
</evidence>
<dbReference type="GO" id="GO:0005737">
    <property type="term" value="C:cytoplasm"/>
    <property type="evidence" value="ECO:0007669"/>
    <property type="project" value="TreeGrafter"/>
</dbReference>
<dbReference type="SUPFAM" id="SSF56112">
    <property type="entry name" value="Protein kinase-like (PK-like)"/>
    <property type="match status" value="1"/>
</dbReference>
<dbReference type="PANTHER" id="PTHR11042">
    <property type="entry name" value="EUKARYOTIC TRANSLATION INITIATION FACTOR 2-ALPHA KINASE EIF2-ALPHA KINASE -RELATED"/>
    <property type="match status" value="1"/>
</dbReference>
<dbReference type="InterPro" id="IPR054521">
    <property type="entry name" value="HRI2_3H"/>
</dbReference>
<feature type="region of interest" description="Disordered" evidence="11">
    <location>
        <begin position="235"/>
        <end position="282"/>
    </location>
</feature>
<evidence type="ECO:0000256" key="11">
    <source>
        <dbReference type="SAM" id="MobiDB-lite"/>
    </source>
</evidence>
<sequence length="598" mass="68309">MSNDNAKKSNPWKNLSTISTFDNGNNSRITRRLEEAHDGSSGGQIVGRVAPSTSLLIESLLKSICAMFETDPTRRNKLYFILCDKLHEMRLIDSSYNMMEFESMRGQYQQAWYRLVAVARAAAGSEDIIEFPNLSPDWSRYAVEFDEREFIASGGFGTVYRAINRLDGHEYAIKKIIVKSGRVKNILQQLEEVKTLAKLNHTNIVAYKGAWIEHNLPHSLLPRTKFKGKRSLIGRMSPESHSCETSNQLKNSRSSLNSESRGGMSFRKSISRRNQRERERSVSHCEIVNQRFQEFNSATDIIGRRISENVDRVSRNSDVVSFRNDDGETDDRSVSSDSSDIEEIPSPDHTDAVTDRRICQYNSSRVKYATIYIQMALCEKTLRAWLDERLEATPEPIATTILKQILDGLHYMHSRDIVHHDIKPSNIFIGAIGQRVEIQVGDFGLACPRQRESHHPVFGTELYAAPEQLNGQCNPKSDLYSLGIVIFEIFFPMKTGMERNSLINQLKSGKMPEEFVEKYPKWADTIKRLLLVDPIRRPSATELLQSLNADKDSIIAELTDTIKEKDIIIDNLRLEIEELRHRLDKIEPTVKALEMPEK</sequence>
<dbReference type="PROSITE" id="PS00108">
    <property type="entry name" value="PROTEIN_KINASE_ST"/>
    <property type="match status" value="1"/>
</dbReference>
<dbReference type="Proteomes" id="UP000694866">
    <property type="component" value="Unplaced"/>
</dbReference>
<dbReference type="EC" id="2.7.11.1" evidence="1"/>
<evidence type="ECO:0000313" key="14">
    <source>
        <dbReference type="RefSeq" id="XP_011311598.1"/>
    </source>
</evidence>
<dbReference type="GO" id="GO:0005634">
    <property type="term" value="C:nucleus"/>
    <property type="evidence" value="ECO:0007669"/>
    <property type="project" value="TreeGrafter"/>
</dbReference>
<keyword evidence="2" id="KW-0723">Serine/threonine-protein kinase</keyword>
<dbReference type="GeneID" id="105271627"/>
<evidence type="ECO:0000256" key="10">
    <source>
        <dbReference type="SAM" id="Coils"/>
    </source>
</evidence>
<dbReference type="AlphaFoldDB" id="A0A9R1TMQ4"/>
<dbReference type="RefSeq" id="XP_011311598.1">
    <property type="nucleotide sequence ID" value="XM_011313296.1"/>
</dbReference>
<dbReference type="PROSITE" id="PS50011">
    <property type="entry name" value="PROTEIN_KINASE_DOM"/>
    <property type="match status" value="1"/>
</dbReference>
<evidence type="ECO:0000256" key="3">
    <source>
        <dbReference type="ARBA" id="ARBA00022553"/>
    </source>
</evidence>
<evidence type="ECO:0000256" key="1">
    <source>
        <dbReference type="ARBA" id="ARBA00012513"/>
    </source>
</evidence>
<dbReference type="KEGG" id="fas:105271627"/>
<gene>
    <name evidence="14" type="primary">LOC105271627</name>
</gene>
<evidence type="ECO:0000256" key="7">
    <source>
        <dbReference type="ARBA" id="ARBA00022840"/>
    </source>
</evidence>
<feature type="region of interest" description="Disordered" evidence="11">
    <location>
        <begin position="320"/>
        <end position="350"/>
    </location>
</feature>
<dbReference type="Pfam" id="PF00069">
    <property type="entry name" value="Pkinase"/>
    <property type="match status" value="2"/>
</dbReference>
<dbReference type="InterPro" id="IPR000719">
    <property type="entry name" value="Prot_kinase_dom"/>
</dbReference>
<keyword evidence="4" id="KW-0808">Transferase</keyword>
<reference evidence="14" key="1">
    <citation type="submission" date="2025-08" db="UniProtKB">
        <authorList>
            <consortium name="RefSeq"/>
        </authorList>
    </citation>
    <scope>IDENTIFICATION</scope>
    <source>
        <strain evidence="14">USDA-PBARC FA_bdor</strain>
        <tissue evidence="14">Whole organism</tissue>
    </source>
</reference>
<dbReference type="PANTHER" id="PTHR11042:SF187">
    <property type="entry name" value="EUKARYOTIC TRANSLATION INITIATION FACTOR 2-ALPHA KINASE 2"/>
    <property type="match status" value="1"/>
</dbReference>
<dbReference type="InterPro" id="IPR008271">
    <property type="entry name" value="Ser/Thr_kinase_AS"/>
</dbReference>
<organism evidence="13 14">
    <name type="scientific">Fopius arisanus</name>
    <dbReference type="NCBI Taxonomy" id="64838"/>
    <lineage>
        <taxon>Eukaryota</taxon>
        <taxon>Metazoa</taxon>
        <taxon>Ecdysozoa</taxon>
        <taxon>Arthropoda</taxon>
        <taxon>Hexapoda</taxon>
        <taxon>Insecta</taxon>
        <taxon>Pterygota</taxon>
        <taxon>Neoptera</taxon>
        <taxon>Endopterygota</taxon>
        <taxon>Hymenoptera</taxon>
        <taxon>Apocrita</taxon>
        <taxon>Ichneumonoidea</taxon>
        <taxon>Braconidae</taxon>
        <taxon>Opiinae</taxon>
        <taxon>Fopius</taxon>
    </lineage>
</organism>
<keyword evidence="7" id="KW-0067">ATP-binding</keyword>
<evidence type="ECO:0000256" key="8">
    <source>
        <dbReference type="ARBA" id="ARBA00037982"/>
    </source>
</evidence>
<evidence type="ECO:0000256" key="6">
    <source>
        <dbReference type="ARBA" id="ARBA00022777"/>
    </source>
</evidence>
<evidence type="ECO:0000313" key="13">
    <source>
        <dbReference type="Proteomes" id="UP000694866"/>
    </source>
</evidence>
<keyword evidence="13" id="KW-1185">Reference proteome</keyword>
<evidence type="ECO:0000256" key="5">
    <source>
        <dbReference type="ARBA" id="ARBA00022741"/>
    </source>
</evidence>
<protein>
    <recommendedName>
        <fullName evidence="1">non-specific serine/threonine protein kinase</fullName>
        <ecNumber evidence="1">2.7.11.1</ecNumber>
    </recommendedName>
    <alternativeName>
        <fullName evidence="9">Heme-regulated eukaryotic initiation factor eIF-2-alpha kinase</fullName>
    </alternativeName>
</protein>
<feature type="domain" description="Protein kinase" evidence="12">
    <location>
        <begin position="145"/>
        <end position="555"/>
    </location>
</feature>
<dbReference type="GO" id="GO:0004694">
    <property type="term" value="F:eukaryotic translation initiation factor 2alpha kinase activity"/>
    <property type="evidence" value="ECO:0007669"/>
    <property type="project" value="TreeGrafter"/>
</dbReference>
<evidence type="ECO:0000256" key="2">
    <source>
        <dbReference type="ARBA" id="ARBA00022527"/>
    </source>
</evidence>
<dbReference type="Pfam" id="PF22949">
    <property type="entry name" value="HRI2_3H"/>
    <property type="match status" value="1"/>
</dbReference>
<dbReference type="SMART" id="SM00220">
    <property type="entry name" value="S_TKc"/>
    <property type="match status" value="1"/>
</dbReference>
<proteinExistence type="inferred from homology"/>
<evidence type="ECO:0000256" key="4">
    <source>
        <dbReference type="ARBA" id="ARBA00022679"/>
    </source>
</evidence>
<accession>A0A9R1TMQ4</accession>
<comment type="similarity">
    <text evidence="8">Belongs to the protein kinase superfamily. Ser/Thr protein kinase family. GCN2 subfamily.</text>
</comment>
<evidence type="ECO:0000259" key="12">
    <source>
        <dbReference type="PROSITE" id="PS50011"/>
    </source>
</evidence>
<dbReference type="InterPro" id="IPR011009">
    <property type="entry name" value="Kinase-like_dom_sf"/>
</dbReference>
<keyword evidence="5" id="KW-0547">Nucleotide-binding</keyword>
<keyword evidence="3" id="KW-0597">Phosphoprotein</keyword>
<feature type="compositionally biased region" description="Basic and acidic residues" evidence="11">
    <location>
        <begin position="323"/>
        <end position="334"/>
    </location>
</feature>
<feature type="coiled-coil region" evidence="10">
    <location>
        <begin position="555"/>
        <end position="589"/>
    </location>
</feature>
<dbReference type="Gene3D" id="3.30.200.20">
    <property type="entry name" value="Phosphorylase Kinase, domain 1"/>
    <property type="match status" value="1"/>
</dbReference>